<dbReference type="OrthoDB" id="2286148at2759"/>
<name>A0A0B7NNP8_9FUNG</name>
<evidence type="ECO:0000313" key="2">
    <source>
        <dbReference type="Proteomes" id="UP000054107"/>
    </source>
</evidence>
<dbReference type="EMBL" id="LN733210">
    <property type="protein sequence ID" value="CEP16544.1"/>
    <property type="molecule type" value="Genomic_DNA"/>
</dbReference>
<gene>
    <name evidence="1" type="primary">PARPA_10816.1 scaffold 41956</name>
</gene>
<dbReference type="Proteomes" id="UP000054107">
    <property type="component" value="Unassembled WGS sequence"/>
</dbReference>
<reference evidence="1 2" key="1">
    <citation type="submission" date="2014-09" db="EMBL/GenBank/DDBJ databases">
        <authorList>
            <person name="Ellenberger Sabrina"/>
        </authorList>
    </citation>
    <scope>NUCLEOTIDE SEQUENCE [LARGE SCALE GENOMIC DNA]</scope>
    <source>
        <strain evidence="1 2">CBS 412.66</strain>
    </source>
</reference>
<organism evidence="1 2">
    <name type="scientific">Parasitella parasitica</name>
    <dbReference type="NCBI Taxonomy" id="35722"/>
    <lineage>
        <taxon>Eukaryota</taxon>
        <taxon>Fungi</taxon>
        <taxon>Fungi incertae sedis</taxon>
        <taxon>Mucoromycota</taxon>
        <taxon>Mucoromycotina</taxon>
        <taxon>Mucoromycetes</taxon>
        <taxon>Mucorales</taxon>
        <taxon>Mucorineae</taxon>
        <taxon>Mucoraceae</taxon>
        <taxon>Parasitella</taxon>
    </lineage>
</organism>
<keyword evidence="2" id="KW-1185">Reference proteome</keyword>
<dbReference type="AlphaFoldDB" id="A0A0B7NNP8"/>
<evidence type="ECO:0000313" key="1">
    <source>
        <dbReference type="EMBL" id="CEP16544.1"/>
    </source>
</evidence>
<proteinExistence type="predicted"/>
<accession>A0A0B7NNP8</accession>
<sequence length="129" mass="14651">MMQQQIVALQKQLQGATTTPIPIQSADDTATLPLHPMAYPPMAHLDYKPQATIITAERSMNKGQRYGDNSLKQLKYLLSAAYHPLDILSHELLTSEVHNPNLERYCDMLRDVRKLLLHLPSRCLDDSRS</sequence>
<protein>
    <submittedName>
        <fullName evidence="1">Uncharacterized protein</fullName>
    </submittedName>
</protein>